<dbReference type="AlphaFoldDB" id="X1LVM9"/>
<reference evidence="1" key="1">
    <citation type="journal article" date="2014" name="Front. Microbiol.">
        <title>High frequency of phylogenetically diverse reductive dehalogenase-homologous genes in deep subseafloor sedimentary metagenomes.</title>
        <authorList>
            <person name="Kawai M."/>
            <person name="Futagami T."/>
            <person name="Toyoda A."/>
            <person name="Takaki Y."/>
            <person name="Nishi S."/>
            <person name="Hori S."/>
            <person name="Arai W."/>
            <person name="Tsubouchi T."/>
            <person name="Morono Y."/>
            <person name="Uchiyama I."/>
            <person name="Ito T."/>
            <person name="Fujiyama A."/>
            <person name="Inagaki F."/>
            <person name="Takami H."/>
        </authorList>
    </citation>
    <scope>NUCLEOTIDE SEQUENCE</scope>
    <source>
        <strain evidence="1">Expedition CK06-06</strain>
    </source>
</reference>
<protein>
    <submittedName>
        <fullName evidence="1">Uncharacterized protein</fullName>
    </submittedName>
</protein>
<evidence type="ECO:0000313" key="1">
    <source>
        <dbReference type="EMBL" id="GAI06450.1"/>
    </source>
</evidence>
<sequence length="75" mass="7960">MVSQSDLVKATLRKISKATQKKLKSVISERGAQAGATFISGIIAKKTGLPQVQAAVIGGIIARKAIAEIRSKLKW</sequence>
<comment type="caution">
    <text evidence="1">The sequence shown here is derived from an EMBL/GenBank/DDBJ whole genome shotgun (WGS) entry which is preliminary data.</text>
</comment>
<accession>X1LVM9</accession>
<gene>
    <name evidence="1" type="ORF">S06H3_19487</name>
</gene>
<organism evidence="1">
    <name type="scientific">marine sediment metagenome</name>
    <dbReference type="NCBI Taxonomy" id="412755"/>
    <lineage>
        <taxon>unclassified sequences</taxon>
        <taxon>metagenomes</taxon>
        <taxon>ecological metagenomes</taxon>
    </lineage>
</organism>
<name>X1LVM9_9ZZZZ</name>
<dbReference type="EMBL" id="BARV01009984">
    <property type="protein sequence ID" value="GAI06450.1"/>
    <property type="molecule type" value="Genomic_DNA"/>
</dbReference>
<proteinExistence type="predicted"/>